<protein>
    <recommendedName>
        <fullName evidence="1">RNase H type-1 domain-containing protein</fullName>
    </recommendedName>
</protein>
<dbReference type="Pfam" id="PF13456">
    <property type="entry name" value="RVT_3"/>
    <property type="match status" value="1"/>
</dbReference>
<comment type="caution">
    <text evidence="2">The sequence shown here is derived from an EMBL/GenBank/DDBJ whole genome shotgun (WGS) entry which is preliminary data.</text>
</comment>
<accession>A0ABD2Y077</accession>
<name>A0ABD2Y077_9GENT</name>
<dbReference type="EMBL" id="JBJUIK010000016">
    <property type="protein sequence ID" value="KAL3500431.1"/>
    <property type="molecule type" value="Genomic_DNA"/>
</dbReference>
<sequence length="199" mass="22153">MICRYVSKVLHSSLASQYIISSQTWKRMVKVKDLVEGSICALPEEGKISLWFDDWSGQGLVQYMDPPAVDLKLNQAWNGAQWNCNVISNYCPTVNLHWFKDKSLYLSSLPDSFAWKHSSTGRFKLHSAPDKFRISNGYFLLRTASSSTLMAYLISPQMFAAAGGVLRDSTGHVVVAFSSNYPQHHDSLQAAASALLDGL</sequence>
<dbReference type="AlphaFoldDB" id="A0ABD2Y077"/>
<dbReference type="InterPro" id="IPR002156">
    <property type="entry name" value="RNaseH_domain"/>
</dbReference>
<dbReference type="Proteomes" id="UP001630127">
    <property type="component" value="Unassembled WGS sequence"/>
</dbReference>
<evidence type="ECO:0000313" key="2">
    <source>
        <dbReference type="EMBL" id="KAL3500431.1"/>
    </source>
</evidence>
<evidence type="ECO:0000313" key="3">
    <source>
        <dbReference type="Proteomes" id="UP001630127"/>
    </source>
</evidence>
<feature type="domain" description="RNase H type-1" evidence="1">
    <location>
        <begin position="160"/>
        <end position="199"/>
    </location>
</feature>
<reference evidence="2 3" key="1">
    <citation type="submission" date="2024-11" db="EMBL/GenBank/DDBJ databases">
        <title>A near-complete genome assembly of Cinchona calisaya.</title>
        <authorList>
            <person name="Lian D.C."/>
            <person name="Zhao X.W."/>
            <person name="Wei L."/>
        </authorList>
    </citation>
    <scope>NUCLEOTIDE SEQUENCE [LARGE SCALE GENOMIC DNA]</scope>
    <source>
        <tissue evidence="2">Nenye</tissue>
    </source>
</reference>
<evidence type="ECO:0000259" key="1">
    <source>
        <dbReference type="Pfam" id="PF13456"/>
    </source>
</evidence>
<organism evidence="2 3">
    <name type="scientific">Cinchona calisaya</name>
    <dbReference type="NCBI Taxonomy" id="153742"/>
    <lineage>
        <taxon>Eukaryota</taxon>
        <taxon>Viridiplantae</taxon>
        <taxon>Streptophyta</taxon>
        <taxon>Embryophyta</taxon>
        <taxon>Tracheophyta</taxon>
        <taxon>Spermatophyta</taxon>
        <taxon>Magnoliopsida</taxon>
        <taxon>eudicotyledons</taxon>
        <taxon>Gunneridae</taxon>
        <taxon>Pentapetalae</taxon>
        <taxon>asterids</taxon>
        <taxon>lamiids</taxon>
        <taxon>Gentianales</taxon>
        <taxon>Rubiaceae</taxon>
        <taxon>Cinchonoideae</taxon>
        <taxon>Cinchoneae</taxon>
        <taxon>Cinchona</taxon>
    </lineage>
</organism>
<gene>
    <name evidence="2" type="ORF">ACH5RR_039524</name>
</gene>
<keyword evidence="3" id="KW-1185">Reference proteome</keyword>
<proteinExistence type="predicted"/>